<dbReference type="InterPro" id="IPR011050">
    <property type="entry name" value="Pectin_lyase_fold/virulence"/>
</dbReference>
<dbReference type="Proteomes" id="UP000190890">
    <property type="component" value="Unassembled WGS sequence"/>
</dbReference>
<protein>
    <submittedName>
        <fullName evidence="3">Uncharacterized protein</fullName>
    </submittedName>
</protein>
<organism evidence="3 4">
    <name type="scientific">Clostridium puniceum</name>
    <dbReference type="NCBI Taxonomy" id="29367"/>
    <lineage>
        <taxon>Bacteria</taxon>
        <taxon>Bacillati</taxon>
        <taxon>Bacillota</taxon>
        <taxon>Clostridia</taxon>
        <taxon>Eubacteriales</taxon>
        <taxon>Clostridiaceae</taxon>
        <taxon>Clostridium</taxon>
    </lineage>
</organism>
<evidence type="ECO:0000313" key="4">
    <source>
        <dbReference type="Proteomes" id="UP000190890"/>
    </source>
</evidence>
<evidence type="ECO:0000313" key="3">
    <source>
        <dbReference type="EMBL" id="OOM82495.1"/>
    </source>
</evidence>
<accession>A0A1S8TYK8</accession>
<dbReference type="InterPro" id="IPR012332">
    <property type="entry name" value="Autotransporter_pectin_lyase_C"/>
</dbReference>
<comment type="caution">
    <text evidence="3">The sequence shown here is derived from an EMBL/GenBank/DDBJ whole genome shotgun (WGS) entry which is preliminary data.</text>
</comment>
<feature type="signal peptide" evidence="2">
    <location>
        <begin position="1"/>
        <end position="29"/>
    </location>
</feature>
<name>A0A1S8TYK8_9CLOT</name>
<feature type="region of interest" description="Disordered" evidence="1">
    <location>
        <begin position="44"/>
        <end position="75"/>
    </location>
</feature>
<evidence type="ECO:0000256" key="1">
    <source>
        <dbReference type="SAM" id="MobiDB-lite"/>
    </source>
</evidence>
<dbReference type="EMBL" id="LZZM01000011">
    <property type="protein sequence ID" value="OOM82495.1"/>
    <property type="molecule type" value="Genomic_DNA"/>
</dbReference>
<dbReference type="OrthoDB" id="355208at2"/>
<dbReference type="Gene3D" id="2.160.20.20">
    <property type="match status" value="1"/>
</dbReference>
<proteinExistence type="predicted"/>
<dbReference type="RefSeq" id="WP_077845521.1">
    <property type="nucleotide sequence ID" value="NZ_LZZM01000011.1"/>
</dbReference>
<dbReference type="STRING" id="29367.CLPUN_01970"/>
<feature type="compositionally biased region" description="Pro residues" evidence="1">
    <location>
        <begin position="52"/>
        <end position="65"/>
    </location>
</feature>
<dbReference type="AlphaFoldDB" id="A0A1S8TYK8"/>
<keyword evidence="4" id="KW-1185">Reference proteome</keyword>
<reference evidence="3 4" key="1">
    <citation type="submission" date="2016-05" db="EMBL/GenBank/DDBJ databases">
        <title>Microbial solvent formation.</title>
        <authorList>
            <person name="Poehlein A."/>
            <person name="Montoya Solano J.D."/>
            <person name="Flitsch S."/>
            <person name="Krabben P."/>
            <person name="Duerre P."/>
            <person name="Daniel R."/>
        </authorList>
    </citation>
    <scope>NUCLEOTIDE SEQUENCE [LARGE SCALE GENOMIC DNA]</scope>
    <source>
        <strain evidence="3 4">DSM 2619</strain>
    </source>
</reference>
<evidence type="ECO:0000256" key="2">
    <source>
        <dbReference type="SAM" id="SignalP"/>
    </source>
</evidence>
<dbReference type="SUPFAM" id="SSF51126">
    <property type="entry name" value="Pectin lyase-like"/>
    <property type="match status" value="1"/>
</dbReference>
<sequence length="468" mass="47395">MRNKRIASKVITGLMLASMTISTSSVVYAADTVNRSLTTSTILDAGVSSGVPTPPPDGGGTNPPPDGEDTSVTSGPAEYLLSGQTVTLANQQISATDINESIVKVTDGGNLTLTNSKLTKTGDSSADGSSNFYGLNAGVLATAGSKITLKDTYINTSASGANALFATGEGAYIEVSNVAIKTTKDSSRGLDATLGGTVIGKNVNISTEGAHCGGLATDRGGGTVSVSNSSVSTAGEGSPGIYSTGAISATNSSFKATGSEAAAIEGRNSITLTNCSLSGDLKHGVMIYQSFSGDAEVGKGTFTMTGGSLKAAVGPLFYSTNTDAVIDIKDVALENPSGKLLIASADRWGTTGLNGANIDFTADSEQLKGDITCDSISTIIATLKNGTTLKGSINADNTAKSVVLSLDSTSSWNVTGTSYLAKLTDSDTTLTNIKDNGNTIYYDSSANSWLNGKTYTLTDGGSLIPINN</sequence>
<feature type="chain" id="PRO_5012210530" evidence="2">
    <location>
        <begin position="30"/>
        <end position="468"/>
    </location>
</feature>
<gene>
    <name evidence="3" type="ORF">CLPUN_01970</name>
</gene>
<keyword evidence="2" id="KW-0732">Signal</keyword>